<evidence type="ECO:0000313" key="5">
    <source>
        <dbReference type="Proteomes" id="UP000279909"/>
    </source>
</evidence>
<dbReference type="CDD" id="cd04301">
    <property type="entry name" value="NAT_SF"/>
    <property type="match status" value="1"/>
</dbReference>
<comment type="caution">
    <text evidence="4">The sequence shown here is derived from an EMBL/GenBank/DDBJ whole genome shotgun (WGS) entry which is preliminary data.</text>
</comment>
<dbReference type="AlphaFoldDB" id="A0A3M8HB74"/>
<dbReference type="SUPFAM" id="SSF55729">
    <property type="entry name" value="Acyl-CoA N-acyltransferases (Nat)"/>
    <property type="match status" value="1"/>
</dbReference>
<dbReference type="RefSeq" id="WP_122971657.1">
    <property type="nucleotide sequence ID" value="NZ_RHLQ01000014.1"/>
</dbReference>
<evidence type="ECO:0000256" key="2">
    <source>
        <dbReference type="ARBA" id="ARBA00023315"/>
    </source>
</evidence>
<evidence type="ECO:0000259" key="3">
    <source>
        <dbReference type="PROSITE" id="PS51186"/>
    </source>
</evidence>
<organism evidence="4 5">
    <name type="scientific">Lysinibacillus halotolerans</name>
    <dbReference type="NCBI Taxonomy" id="1368476"/>
    <lineage>
        <taxon>Bacteria</taxon>
        <taxon>Bacillati</taxon>
        <taxon>Bacillota</taxon>
        <taxon>Bacilli</taxon>
        <taxon>Bacillales</taxon>
        <taxon>Bacillaceae</taxon>
        <taxon>Lysinibacillus</taxon>
    </lineage>
</organism>
<accession>A0A3M8HB74</accession>
<dbReference type="Pfam" id="PF00583">
    <property type="entry name" value="Acetyltransf_1"/>
    <property type="match status" value="1"/>
</dbReference>
<keyword evidence="1 4" id="KW-0808">Transferase</keyword>
<feature type="domain" description="N-acetyltransferase" evidence="3">
    <location>
        <begin position="1"/>
        <end position="168"/>
    </location>
</feature>
<dbReference type="GO" id="GO:0016747">
    <property type="term" value="F:acyltransferase activity, transferring groups other than amino-acyl groups"/>
    <property type="evidence" value="ECO:0007669"/>
    <property type="project" value="InterPro"/>
</dbReference>
<dbReference type="InterPro" id="IPR050680">
    <property type="entry name" value="YpeA/RimI_acetyltransf"/>
</dbReference>
<sequence length="169" mass="19263">MNIRILKQEDAQVYQSLRLRALQTNPEAFGSTYEREVAFTQEMVEERIRATEDSYGLGAFDEKGELLGVVRFVRETGMKEKHKGTIYGMYVAPETRGQGVGKALLQEVISRAKDFEGVEQIRLQVVSTNESAKKLYQSLGFETYGVEPRALLHNGQYLDEDMMVLFLNK</sequence>
<dbReference type="InterPro" id="IPR000182">
    <property type="entry name" value="GNAT_dom"/>
</dbReference>
<dbReference type="OrthoDB" id="9799092at2"/>
<dbReference type="PANTHER" id="PTHR43420">
    <property type="entry name" value="ACETYLTRANSFERASE"/>
    <property type="match status" value="1"/>
</dbReference>
<keyword evidence="5" id="KW-1185">Reference proteome</keyword>
<dbReference type="Proteomes" id="UP000279909">
    <property type="component" value="Unassembled WGS sequence"/>
</dbReference>
<dbReference type="EMBL" id="RHLQ01000014">
    <property type="protein sequence ID" value="RNC99558.1"/>
    <property type="molecule type" value="Genomic_DNA"/>
</dbReference>
<protein>
    <submittedName>
        <fullName evidence="4">GNAT family N-acetyltransferase</fullName>
    </submittedName>
</protein>
<reference evidence="4 5" key="1">
    <citation type="journal article" date="2014" name="Int. J. Syst. Evol. Microbiol.">
        <title>Lysinibacillus halotolerans sp. nov., isolated from saline-alkaline soil.</title>
        <authorList>
            <person name="Kong D."/>
            <person name="Wang Y."/>
            <person name="Zhao B."/>
            <person name="Li Y."/>
            <person name="Song J."/>
            <person name="Zhai Y."/>
            <person name="Zhang C."/>
            <person name="Wang H."/>
            <person name="Chen X."/>
            <person name="Zhao B."/>
            <person name="Ruan Z."/>
        </authorList>
    </citation>
    <scope>NUCLEOTIDE SEQUENCE [LARGE SCALE GENOMIC DNA]</scope>
    <source>
        <strain evidence="4 5">MCCC 1A12703</strain>
    </source>
</reference>
<name>A0A3M8HB74_9BACI</name>
<dbReference type="PROSITE" id="PS51186">
    <property type="entry name" value="GNAT"/>
    <property type="match status" value="1"/>
</dbReference>
<dbReference type="InterPro" id="IPR016181">
    <property type="entry name" value="Acyl_CoA_acyltransferase"/>
</dbReference>
<dbReference type="Gene3D" id="3.40.630.30">
    <property type="match status" value="1"/>
</dbReference>
<evidence type="ECO:0000256" key="1">
    <source>
        <dbReference type="ARBA" id="ARBA00022679"/>
    </source>
</evidence>
<evidence type="ECO:0000313" key="4">
    <source>
        <dbReference type="EMBL" id="RNC99558.1"/>
    </source>
</evidence>
<dbReference type="PANTHER" id="PTHR43420:SF47">
    <property type="entry name" value="N-ACETYLTRANSFERASE DOMAIN-CONTAINING PROTEIN"/>
    <property type="match status" value="1"/>
</dbReference>
<proteinExistence type="predicted"/>
<gene>
    <name evidence="4" type="ORF">EC501_07360</name>
</gene>
<keyword evidence="2" id="KW-0012">Acyltransferase</keyword>